<organism evidence="3 4">
    <name type="scientific">Actinopolymorpha pittospori</name>
    <dbReference type="NCBI Taxonomy" id="648752"/>
    <lineage>
        <taxon>Bacteria</taxon>
        <taxon>Bacillati</taxon>
        <taxon>Actinomycetota</taxon>
        <taxon>Actinomycetes</taxon>
        <taxon>Propionibacteriales</taxon>
        <taxon>Actinopolymorphaceae</taxon>
        <taxon>Actinopolymorpha</taxon>
    </lineage>
</organism>
<feature type="domain" description="Sulphotransferase Stf0" evidence="2">
    <location>
        <begin position="10"/>
        <end position="243"/>
    </location>
</feature>
<dbReference type="InterPro" id="IPR027417">
    <property type="entry name" value="P-loop_NTPase"/>
</dbReference>
<dbReference type="GO" id="GO:0016740">
    <property type="term" value="F:transferase activity"/>
    <property type="evidence" value="ECO:0007669"/>
    <property type="project" value="UniProtKB-UniRule"/>
</dbReference>
<comment type="catalytic activity">
    <reaction evidence="1">
        <text>alpha,alpha-trehalose + 3'-phosphoadenylyl sulfate = 2-O-sulfo-alpha,alpha-trehalose + adenosine 3',5'-bisphosphate + H(+)</text>
        <dbReference type="Rhea" id="RHEA:41608"/>
        <dbReference type="ChEBI" id="CHEBI:15378"/>
        <dbReference type="ChEBI" id="CHEBI:16551"/>
        <dbReference type="ChEBI" id="CHEBI:58339"/>
        <dbReference type="ChEBI" id="CHEBI:58343"/>
        <dbReference type="ChEBI" id="CHEBI:60091"/>
        <dbReference type="EC" id="2.8.2.37"/>
    </reaction>
</comment>
<dbReference type="EMBL" id="JADBEM010000001">
    <property type="protein sequence ID" value="MBE1605924.1"/>
    <property type="molecule type" value="Genomic_DNA"/>
</dbReference>
<gene>
    <name evidence="3" type="ORF">HEB94_002772</name>
</gene>
<comment type="function">
    <text evidence="1">Catalyzes the sulfuryl group transfer from 3'-phosphoadenosine-5'-phosphosulfate (PAPS) to trehalose, leading to trehalose-2-sulfate (T2S).</text>
</comment>
<accession>A0A927MTK3</accession>
<keyword evidence="1" id="KW-0119">Carbohydrate metabolism</keyword>
<evidence type="ECO:0000256" key="1">
    <source>
        <dbReference type="PIRNR" id="PIRNR021497"/>
    </source>
</evidence>
<dbReference type="RefSeq" id="WP_192750140.1">
    <property type="nucleotide sequence ID" value="NZ_BAABJL010000223.1"/>
</dbReference>
<dbReference type="PIRSF" id="PIRSF021497">
    <property type="entry name" value="Sulphotransferase_Stf0"/>
    <property type="match status" value="1"/>
</dbReference>
<sequence>MSAPASPTDSYLICATPRTGSSLLCGLLASTGVGGRPEAYFRQPNEQSWAERWRIVDRSGHFDYADYVRAAITAGSTDNRVFGAKVMWGTLDEVVAKLATVHPKLAGADLELLNQAFGRTRFVFVRRADVVAQAVSWLRAEQTNLWYVGDSGVSGREPEYDLDGIRGFVRMIEEHNAAWRTWFSSFDVQPHEVVYEELIADMSAVTLGILDHLGLPTTGSVTPRHQRQADDINAEWMARYRAEAARLD</sequence>
<dbReference type="SUPFAM" id="SSF52540">
    <property type="entry name" value="P-loop containing nucleoside triphosphate hydrolases"/>
    <property type="match status" value="1"/>
</dbReference>
<keyword evidence="4" id="KW-1185">Reference proteome</keyword>
<comment type="similarity">
    <text evidence="1">Belongs to the Stf0 sulfotransferase family.</text>
</comment>
<dbReference type="Proteomes" id="UP000638648">
    <property type="component" value="Unassembled WGS sequence"/>
</dbReference>
<dbReference type="AlphaFoldDB" id="A0A927MTK3"/>
<dbReference type="InterPro" id="IPR024628">
    <property type="entry name" value="Sulfotransferase_Stf0_dom"/>
</dbReference>
<dbReference type="InterPro" id="IPR015124">
    <property type="entry name" value="Stf0"/>
</dbReference>
<protein>
    <recommendedName>
        <fullName evidence="1">Trehalose 2-sulfotransferase</fullName>
    </recommendedName>
</protein>
<dbReference type="Pfam" id="PF09037">
    <property type="entry name" value="Sulphotransf"/>
    <property type="match status" value="1"/>
</dbReference>
<name>A0A927MTK3_9ACTN</name>
<comment type="pathway">
    <text evidence="1">Glycolipid metabolism.</text>
</comment>
<dbReference type="Gene3D" id="3.40.50.300">
    <property type="entry name" value="P-loop containing nucleotide triphosphate hydrolases"/>
    <property type="match status" value="1"/>
</dbReference>
<evidence type="ECO:0000313" key="4">
    <source>
        <dbReference type="Proteomes" id="UP000638648"/>
    </source>
</evidence>
<comment type="caution">
    <text evidence="3">The sequence shown here is derived from an EMBL/GenBank/DDBJ whole genome shotgun (WGS) entry which is preliminary data.</text>
</comment>
<evidence type="ECO:0000259" key="2">
    <source>
        <dbReference type="Pfam" id="PF09037"/>
    </source>
</evidence>
<keyword evidence="1" id="KW-0808">Transferase</keyword>
<proteinExistence type="inferred from homology"/>
<reference evidence="3" key="1">
    <citation type="submission" date="2020-10" db="EMBL/GenBank/DDBJ databases">
        <title>Sequencing the genomes of 1000 actinobacteria strains.</title>
        <authorList>
            <person name="Klenk H.-P."/>
        </authorList>
    </citation>
    <scope>NUCLEOTIDE SEQUENCE</scope>
    <source>
        <strain evidence="3">DSM 45354</strain>
    </source>
</reference>
<evidence type="ECO:0000313" key="3">
    <source>
        <dbReference type="EMBL" id="MBE1605924.1"/>
    </source>
</evidence>